<organism evidence="4">
    <name type="scientific">Salix viminalis</name>
    <name type="common">Common osier</name>
    <name type="synonym">Basket willow</name>
    <dbReference type="NCBI Taxonomy" id="40686"/>
    <lineage>
        <taxon>Eukaryota</taxon>
        <taxon>Viridiplantae</taxon>
        <taxon>Streptophyta</taxon>
        <taxon>Embryophyta</taxon>
        <taxon>Tracheophyta</taxon>
        <taxon>Spermatophyta</taxon>
        <taxon>Magnoliopsida</taxon>
        <taxon>eudicotyledons</taxon>
        <taxon>Gunneridae</taxon>
        <taxon>Pentapetalae</taxon>
        <taxon>rosids</taxon>
        <taxon>fabids</taxon>
        <taxon>Malpighiales</taxon>
        <taxon>Salicaceae</taxon>
        <taxon>Saliceae</taxon>
        <taxon>Salix</taxon>
    </lineage>
</organism>
<dbReference type="GO" id="GO:0010506">
    <property type="term" value="P:regulation of autophagy"/>
    <property type="evidence" value="ECO:0007669"/>
    <property type="project" value="InterPro"/>
</dbReference>
<evidence type="ECO:0000256" key="1">
    <source>
        <dbReference type="SAM" id="MobiDB-lite"/>
    </source>
</evidence>
<dbReference type="Pfam" id="PF21029">
    <property type="entry name" value="RMC1_N"/>
    <property type="match status" value="1"/>
</dbReference>
<evidence type="ECO:0000259" key="3">
    <source>
        <dbReference type="Pfam" id="PF21029"/>
    </source>
</evidence>
<evidence type="ECO:0000313" key="4">
    <source>
        <dbReference type="EMBL" id="VFU56608.1"/>
    </source>
</evidence>
<dbReference type="GO" id="GO:0035658">
    <property type="term" value="C:Mon1-Ccz1 complex"/>
    <property type="evidence" value="ECO:0007669"/>
    <property type="project" value="InterPro"/>
</dbReference>
<dbReference type="InterPro" id="IPR040371">
    <property type="entry name" value="RMC1"/>
</dbReference>
<dbReference type="AlphaFoldDB" id="A0A6N2N3U9"/>
<feature type="region of interest" description="Disordered" evidence="1">
    <location>
        <begin position="639"/>
        <end position="693"/>
    </location>
</feature>
<gene>
    <name evidence="4" type="ORF">SVIM_LOCUS406673</name>
</gene>
<feature type="domain" description="Mic1" evidence="2">
    <location>
        <begin position="676"/>
        <end position="856"/>
    </location>
</feature>
<dbReference type="GO" id="GO:0005765">
    <property type="term" value="C:lysosomal membrane"/>
    <property type="evidence" value="ECO:0007669"/>
    <property type="project" value="TreeGrafter"/>
</dbReference>
<reference evidence="4" key="1">
    <citation type="submission" date="2019-03" db="EMBL/GenBank/DDBJ databases">
        <authorList>
            <person name="Mank J."/>
            <person name="Almeida P."/>
        </authorList>
    </citation>
    <scope>NUCLEOTIDE SEQUENCE</scope>
    <source>
        <strain evidence="4">78183</strain>
    </source>
</reference>
<dbReference type="PANTHER" id="PTHR12897:SF4">
    <property type="entry name" value="REGULATOR OF MON1-CCZ1 COMPLEX"/>
    <property type="match status" value="1"/>
</dbReference>
<dbReference type="PANTHER" id="PTHR12897">
    <property type="entry name" value="COLON CANCER-ASSOCIATED PROTEIN MIC1"/>
    <property type="match status" value="1"/>
</dbReference>
<dbReference type="InterPro" id="IPR049040">
    <property type="entry name" value="RMC1_N"/>
</dbReference>
<feature type="compositionally biased region" description="Low complexity" evidence="1">
    <location>
        <begin position="657"/>
        <end position="669"/>
    </location>
</feature>
<name>A0A6N2N3U9_SALVM</name>
<dbReference type="EMBL" id="CAADRP010001929">
    <property type="protein sequence ID" value="VFU56608.1"/>
    <property type="molecule type" value="Genomic_DNA"/>
</dbReference>
<evidence type="ECO:0000259" key="2">
    <source>
        <dbReference type="Pfam" id="PF07035"/>
    </source>
</evidence>
<sequence length="884" mass="98476">MGWGLSWVSNHDPTTPTVSKFLFTTEKQTTCSSVFSLTIQCTPLSSIVEMKERNSSSSTLRRILVNCASQAKEYGGCVAAKVPEIERDMCLKEFLSLKNCMQNTHKFNSLNLRGEGFELRMSGKASSSQLSVSSSGSGGLSHVYIQHPPLRCNVPRSRGLFYDDGNKLLCSPTSDQVFSWKTAPFDPLVAPTSDLISEGPILSIRYSLDAKIIAIHRTSQEIQFFHRETGQNFCHRCKPESESILGFFWTDCPLCNFVLVKNSGLDLLACDAESKSLQLVKTRKLNVSWYLYTHESRMVLLASGMQCKTFSGFQAFSFVEAFFRNSDKIAIYFVQFSSAGIVCLPKFEMIMAKSEANSKPVLAAEDVYIATIYGRIYCLQIDRVAMLLHSYRFYQDAVVQQGSLPIYSSQIAVSVVDNVLLIHQVDAKVVILYDIFANSRAPISAPLPLLLRGLPRSNSFTSRSTAKDSESPEANINDSESKIYGDDWTFMIPDLACDVSNKQFLHVALKFHQILKFYLAISACSSEVPSVLEFLQHRKLEASKLIIAFQAKQLCLAITHNLILERRPVLMVAKAVEVLMVSYSRLLDQDLGANASAGEIYAHETSTKCQSSALVDNESLNRSLCFSMSDTEDNAQFKSLKTNPKVNKEKLSGGAESSSTEVHISSSQSQQLGPVNSPLNASVSERQESQLTSPAISPDEMYSFVFAPVEEEMVGDSSYLVAIILEFLRSASSVKKKVRPNINVLAVQLLARNERYAELSLFIINKVLEPSKKVAMQLLESGSQNSQVRKLGLDMLRQLSFHHDYVLQLVQDGYYLEALRYARKHKVVTVRPSLFLEAALASNDSQLLAAVLRFFSDFTPGFKTTSDCHTYNRILYEMNSAVAV</sequence>
<dbReference type="Pfam" id="PF07035">
    <property type="entry name" value="RMC1_C"/>
    <property type="match status" value="1"/>
</dbReference>
<protein>
    <submittedName>
        <fullName evidence="4">Uncharacterized protein</fullName>
    </submittedName>
</protein>
<accession>A0A6N2N3U9</accession>
<proteinExistence type="predicted"/>
<feature type="compositionally biased region" description="Polar residues" evidence="1">
    <location>
        <begin position="670"/>
        <end position="693"/>
    </location>
</feature>
<dbReference type="GO" id="GO:0031902">
    <property type="term" value="C:late endosome membrane"/>
    <property type="evidence" value="ECO:0007669"/>
    <property type="project" value="TreeGrafter"/>
</dbReference>
<feature type="domain" description="Regulator of MON1-CCZ1 complex N-terminal" evidence="3">
    <location>
        <begin position="160"/>
        <end position="277"/>
    </location>
</feature>
<dbReference type="InterPro" id="IPR009755">
    <property type="entry name" value="RMC1_C"/>
</dbReference>